<dbReference type="GeneID" id="80877233"/>
<dbReference type="InterPro" id="IPR024297">
    <property type="entry name" value="Pho86"/>
</dbReference>
<reference evidence="2 3" key="1">
    <citation type="journal article" date="2023" name="G3 (Bethesda)">
        <title>A high-quality reference genome for the fission yeast Schizosaccharomyces osmophilus.</title>
        <authorList>
            <person name="Jia G.S."/>
            <person name="Zhang W.C."/>
            <person name="Liang Y."/>
            <person name="Liu X.H."/>
            <person name="Rhind N."/>
            <person name="Pidoux A."/>
            <person name="Brysch-Herzberg M."/>
            <person name="Du L.L."/>
        </authorList>
    </citation>
    <scope>NUCLEOTIDE SEQUENCE [LARGE SCALE GENOMIC DNA]</scope>
    <source>
        <strain evidence="2 3">CBS 15793</strain>
    </source>
</reference>
<keyword evidence="1" id="KW-0472">Membrane</keyword>
<dbReference type="Proteomes" id="UP001212411">
    <property type="component" value="Chromosome 2"/>
</dbReference>
<keyword evidence="1" id="KW-1133">Transmembrane helix</keyword>
<name>A0AAE9WDJ0_9SCHI</name>
<protein>
    <submittedName>
        <fullName evidence="2">ER resident protein acetylase Pho86</fullName>
    </submittedName>
</protein>
<evidence type="ECO:0000256" key="1">
    <source>
        <dbReference type="SAM" id="Phobius"/>
    </source>
</evidence>
<evidence type="ECO:0000313" key="3">
    <source>
        <dbReference type="Proteomes" id="UP001212411"/>
    </source>
</evidence>
<keyword evidence="1" id="KW-0812">Transmembrane</keyword>
<dbReference type="RefSeq" id="XP_056038522.1">
    <property type="nucleotide sequence ID" value="XM_056182544.1"/>
</dbReference>
<gene>
    <name evidence="2" type="primary">pho86</name>
    <name evidence="2" type="ORF">SOMG_03755</name>
</gene>
<feature type="transmembrane region" description="Helical" evidence="1">
    <location>
        <begin position="42"/>
        <end position="59"/>
    </location>
</feature>
<evidence type="ECO:0000313" key="2">
    <source>
        <dbReference type="EMBL" id="WBW74279.1"/>
    </source>
</evidence>
<sequence>MSESSKEVVEIRPASTEEDWKAVKAIAVSGITGQSKNLSQQIFWHPIYLAAFGFVFLGVYRMTKMAEGNTILRTVLLGVFVSAFFLTIMEIPCRNLFSSIADEMTEDTGNLRDENLKHFYLAYVNKDRLIGIIGILPPNAVGAYNNTPTIVHWNVIPKFYKFAYDLLDVALNSAKKMKQNKVSAESFTTDKWILQSLKSDGFEPVVDEAFDYLSFFGLRHVILQTSLKDRPKGDRKLRN</sequence>
<dbReference type="Pfam" id="PF11124">
    <property type="entry name" value="Pho86"/>
    <property type="match status" value="1"/>
</dbReference>
<organism evidence="2 3">
    <name type="scientific">Schizosaccharomyces osmophilus</name>
    <dbReference type="NCBI Taxonomy" id="2545709"/>
    <lineage>
        <taxon>Eukaryota</taxon>
        <taxon>Fungi</taxon>
        <taxon>Dikarya</taxon>
        <taxon>Ascomycota</taxon>
        <taxon>Taphrinomycotina</taxon>
        <taxon>Schizosaccharomycetes</taxon>
        <taxon>Schizosaccharomycetales</taxon>
        <taxon>Schizosaccharomycetaceae</taxon>
        <taxon>Schizosaccharomyces</taxon>
    </lineage>
</organism>
<accession>A0AAE9WDJ0</accession>
<proteinExistence type="predicted"/>
<dbReference type="AlphaFoldDB" id="A0AAE9WDJ0"/>
<dbReference type="KEGG" id="som:SOMG_03755"/>
<keyword evidence="3" id="KW-1185">Reference proteome</keyword>
<feature type="transmembrane region" description="Helical" evidence="1">
    <location>
        <begin position="71"/>
        <end position="89"/>
    </location>
</feature>
<dbReference type="EMBL" id="CP115612">
    <property type="protein sequence ID" value="WBW74279.1"/>
    <property type="molecule type" value="Genomic_DNA"/>
</dbReference>